<protein>
    <submittedName>
        <fullName evidence="3">Putative something about silencing protein 10</fullName>
    </submittedName>
</protein>
<dbReference type="STRING" id="6689.A0A3R7LQ82"/>
<dbReference type="PANTHER" id="PTHR13237">
    <property type="entry name" value="SOMETHING ABOUT SILENCING PROTEIN 10-RELATED"/>
    <property type="match status" value="1"/>
</dbReference>
<dbReference type="EMBL" id="QCYY01004139">
    <property type="protein sequence ID" value="ROT61499.1"/>
    <property type="molecule type" value="Genomic_DNA"/>
</dbReference>
<evidence type="ECO:0000313" key="4">
    <source>
        <dbReference type="Proteomes" id="UP000283509"/>
    </source>
</evidence>
<organism evidence="3 4">
    <name type="scientific">Penaeus vannamei</name>
    <name type="common">Whiteleg shrimp</name>
    <name type="synonym">Litopenaeus vannamei</name>
    <dbReference type="NCBI Taxonomy" id="6689"/>
    <lineage>
        <taxon>Eukaryota</taxon>
        <taxon>Metazoa</taxon>
        <taxon>Ecdysozoa</taxon>
        <taxon>Arthropoda</taxon>
        <taxon>Crustacea</taxon>
        <taxon>Multicrustacea</taxon>
        <taxon>Malacostraca</taxon>
        <taxon>Eumalacostraca</taxon>
        <taxon>Eucarida</taxon>
        <taxon>Decapoda</taxon>
        <taxon>Dendrobranchiata</taxon>
        <taxon>Penaeoidea</taxon>
        <taxon>Penaeidae</taxon>
        <taxon>Penaeus</taxon>
    </lineage>
</organism>
<dbReference type="OrthoDB" id="1924577at2759"/>
<comment type="caution">
    <text evidence="3">The sequence shown here is derived from an EMBL/GenBank/DDBJ whole genome shotgun (WGS) entry which is preliminary data.</text>
</comment>
<gene>
    <name evidence="3" type="ORF">C7M84_020727</name>
</gene>
<evidence type="ECO:0000313" key="3">
    <source>
        <dbReference type="EMBL" id="ROT61499.1"/>
    </source>
</evidence>
<evidence type="ECO:0000256" key="2">
    <source>
        <dbReference type="SAM" id="Coils"/>
    </source>
</evidence>
<name>A0A3R7LQ82_PENVA</name>
<proteinExistence type="inferred from homology"/>
<dbReference type="AlphaFoldDB" id="A0A3R7LQ82"/>
<accession>A0A3R7LQ82</accession>
<dbReference type="GO" id="GO:0032040">
    <property type="term" value="C:small-subunit processome"/>
    <property type="evidence" value="ECO:0007669"/>
    <property type="project" value="TreeGrafter"/>
</dbReference>
<keyword evidence="4" id="KW-1185">Reference proteome</keyword>
<keyword evidence="2" id="KW-0175">Coiled coil</keyword>
<dbReference type="Proteomes" id="UP000283509">
    <property type="component" value="Unassembled WGS sequence"/>
</dbReference>
<feature type="coiled-coil region" evidence="2">
    <location>
        <begin position="83"/>
        <end position="122"/>
    </location>
</feature>
<dbReference type="InterPro" id="IPR007146">
    <property type="entry name" value="Sas10/Utp3/C1D"/>
</dbReference>
<reference evidence="3 4" key="1">
    <citation type="submission" date="2018-04" db="EMBL/GenBank/DDBJ databases">
        <authorList>
            <person name="Zhang X."/>
            <person name="Yuan J."/>
            <person name="Li F."/>
            <person name="Xiang J."/>
        </authorList>
    </citation>
    <scope>NUCLEOTIDE SEQUENCE [LARGE SCALE GENOMIC DNA]</scope>
    <source>
        <tissue evidence="3">Muscle</tissue>
    </source>
</reference>
<dbReference type="PANTHER" id="PTHR13237:SF8">
    <property type="entry name" value="SOMETHING ABOUT SILENCING PROTEIN 10"/>
    <property type="match status" value="1"/>
</dbReference>
<evidence type="ECO:0000256" key="1">
    <source>
        <dbReference type="ARBA" id="ARBA00010979"/>
    </source>
</evidence>
<sequence>MFGMQEQNAYENSLIDPSSRGYVYDEVDDFEDEKDKNVLGLTKRLMARNERSKEQVLGIDSGSSEDEAWGNKKWRYIGTDTSDERIQRKLYRQDEELAKLEEETARKLQDRMAAELEDLKAEDLIPQEEDKGEDDKSTQVRVETDISGLSKAKKMQLLKRESPEFLPLMEDMKSKCNEIQTFLRPLMKGIQTGQVPNGPARQYIVTKYRLLLNYLSVLSVYMMVKSSQSSVSKHPVVGRLAQYRQLLQELEQCDEKLTPKLEKLLKAIKEGHAPKVASSLNETKKPM</sequence>
<dbReference type="GO" id="GO:0000462">
    <property type="term" value="P:maturation of SSU-rRNA from tricistronic rRNA transcript (SSU-rRNA, 5.8S rRNA, LSU-rRNA)"/>
    <property type="evidence" value="ECO:0007669"/>
    <property type="project" value="TreeGrafter"/>
</dbReference>
<comment type="similarity">
    <text evidence="1">Belongs to the SAS10 family.</text>
</comment>
<dbReference type="Pfam" id="PF04000">
    <property type="entry name" value="Sas10_Utp3"/>
    <property type="match status" value="1"/>
</dbReference>
<reference evidence="3 4" key="2">
    <citation type="submission" date="2019-01" db="EMBL/GenBank/DDBJ databases">
        <title>The decoding of complex shrimp genome reveals the adaptation for benthos swimmer, frequently molting mechanism and breeding impact on genome.</title>
        <authorList>
            <person name="Sun Y."/>
            <person name="Gao Y."/>
            <person name="Yu Y."/>
        </authorList>
    </citation>
    <scope>NUCLEOTIDE SEQUENCE [LARGE SCALE GENOMIC DNA]</scope>
    <source>
        <tissue evidence="3">Muscle</tissue>
    </source>
</reference>